<reference evidence="3" key="1">
    <citation type="journal article" date="2014" name="Genome Announc.">
        <title>Draft genome sequence of Colletotrichum sublineola, a destructive pathogen of cultivated sorghum.</title>
        <authorList>
            <person name="Baroncelli R."/>
            <person name="Sanz-Martin J.M."/>
            <person name="Rech G.E."/>
            <person name="Sukno S.A."/>
            <person name="Thon M.R."/>
        </authorList>
    </citation>
    <scope>NUCLEOTIDE SEQUENCE [LARGE SCALE GENOMIC DNA]</scope>
    <source>
        <strain evidence="3">TX430BB</strain>
    </source>
</reference>
<comment type="caution">
    <text evidence="2">The sequence shown here is derived from an EMBL/GenBank/DDBJ whole genome shotgun (WGS) entry which is preliminary data.</text>
</comment>
<gene>
    <name evidence="2" type="ORF">CSUB01_06220</name>
</gene>
<dbReference type="eggNOG" id="ENOG502T4B5">
    <property type="taxonomic scope" value="Eukaryota"/>
</dbReference>
<dbReference type="OMA" id="QYCMYWA"/>
<feature type="chain" id="PRO_5001630645" evidence="1">
    <location>
        <begin position="20"/>
        <end position="250"/>
    </location>
</feature>
<feature type="signal peptide" evidence="1">
    <location>
        <begin position="1"/>
        <end position="19"/>
    </location>
</feature>
<dbReference type="OrthoDB" id="4837799at2759"/>
<evidence type="ECO:0000313" key="2">
    <source>
        <dbReference type="EMBL" id="KDN72293.1"/>
    </source>
</evidence>
<keyword evidence="3" id="KW-1185">Reference proteome</keyword>
<keyword evidence="1" id="KW-0732">Signal</keyword>
<dbReference type="AlphaFoldDB" id="A0A066XST5"/>
<evidence type="ECO:0000256" key="1">
    <source>
        <dbReference type="SAM" id="SignalP"/>
    </source>
</evidence>
<name>A0A066XST5_COLSU</name>
<organism evidence="2 3">
    <name type="scientific">Colletotrichum sublineola</name>
    <name type="common">Sorghum anthracnose fungus</name>
    <dbReference type="NCBI Taxonomy" id="1173701"/>
    <lineage>
        <taxon>Eukaryota</taxon>
        <taxon>Fungi</taxon>
        <taxon>Dikarya</taxon>
        <taxon>Ascomycota</taxon>
        <taxon>Pezizomycotina</taxon>
        <taxon>Sordariomycetes</taxon>
        <taxon>Hypocreomycetidae</taxon>
        <taxon>Glomerellales</taxon>
        <taxon>Glomerellaceae</taxon>
        <taxon>Colletotrichum</taxon>
        <taxon>Colletotrichum graminicola species complex</taxon>
    </lineage>
</organism>
<sequence>MRGSISALIIFTVASISLGAVVAVAALNGKNVEPYASSSSAVTTAIAERTDATATAPVVLEMNTLLTISTFKPDTTVINIRTDGLPTNAAVDGSLTIQYGHEWCQDGNPMCPYGPGFAARDPVKAHISNDPITSRSKSTRPILLGDLEDIKTLTKKQNVAPVLMVASDPASIDCMDKYCDDRTQYCMYWAGVTGWNPSLGPVPGMTRTTLGACQVPATDPATYIWVKSTMATIKESVCSTRTSSFRTLAV</sequence>
<dbReference type="HOGENOM" id="CLU_1111310_0_0_1"/>
<dbReference type="EMBL" id="JMSE01000008">
    <property type="protein sequence ID" value="KDN72293.1"/>
    <property type="molecule type" value="Genomic_DNA"/>
</dbReference>
<accession>A0A066XST5</accession>
<proteinExistence type="predicted"/>
<evidence type="ECO:0000313" key="3">
    <source>
        <dbReference type="Proteomes" id="UP000027238"/>
    </source>
</evidence>
<protein>
    <submittedName>
        <fullName evidence="2">Uncharacterized protein</fullName>
    </submittedName>
</protein>
<dbReference type="Proteomes" id="UP000027238">
    <property type="component" value="Unassembled WGS sequence"/>
</dbReference>